<sequence length="24" mass="2705">MHPHSSKQPTDQWPSTNQTSLPTV</sequence>
<dbReference type="WBParaSite" id="BPAG_0000160701-mRNA-1">
    <property type="protein sequence ID" value="BPAG_0000160701-mRNA-1"/>
    <property type="gene ID" value="BPAG_0000160701"/>
</dbReference>
<organism evidence="4">
    <name type="scientific">Brugia pahangi</name>
    <name type="common">Filarial nematode worm</name>
    <dbReference type="NCBI Taxonomy" id="6280"/>
    <lineage>
        <taxon>Eukaryota</taxon>
        <taxon>Metazoa</taxon>
        <taxon>Ecdysozoa</taxon>
        <taxon>Nematoda</taxon>
        <taxon>Chromadorea</taxon>
        <taxon>Rhabditida</taxon>
        <taxon>Spirurina</taxon>
        <taxon>Spiruromorpha</taxon>
        <taxon>Filarioidea</taxon>
        <taxon>Onchocercidae</taxon>
        <taxon>Brugia</taxon>
    </lineage>
</organism>
<protein>
    <submittedName>
        <fullName evidence="2 4">Uncharacterized protein</fullName>
    </submittedName>
</protein>
<accession>A0A0N4T0G2</accession>
<reference evidence="4" key="1">
    <citation type="submission" date="2017-02" db="UniProtKB">
        <authorList>
            <consortium name="WormBaseParasite"/>
        </authorList>
    </citation>
    <scope>IDENTIFICATION</scope>
</reference>
<gene>
    <name evidence="2" type="ORF">BPAG_LOCUS1588</name>
</gene>
<evidence type="ECO:0000313" key="2">
    <source>
        <dbReference type="EMBL" id="VDN82774.1"/>
    </source>
</evidence>
<proteinExistence type="predicted"/>
<name>A0A0N4T0G2_BRUPA</name>
<evidence type="ECO:0000313" key="4">
    <source>
        <dbReference type="WBParaSite" id="BPAG_0000160701-mRNA-1"/>
    </source>
</evidence>
<dbReference type="Proteomes" id="UP000278627">
    <property type="component" value="Unassembled WGS sequence"/>
</dbReference>
<dbReference type="EMBL" id="UZAD01000136">
    <property type="protein sequence ID" value="VDN82774.1"/>
    <property type="molecule type" value="Genomic_DNA"/>
</dbReference>
<keyword evidence="3" id="KW-1185">Reference proteome</keyword>
<evidence type="ECO:0000313" key="3">
    <source>
        <dbReference type="Proteomes" id="UP000278627"/>
    </source>
</evidence>
<evidence type="ECO:0000256" key="1">
    <source>
        <dbReference type="SAM" id="MobiDB-lite"/>
    </source>
</evidence>
<reference evidence="2 3" key="2">
    <citation type="submission" date="2018-11" db="EMBL/GenBank/DDBJ databases">
        <authorList>
            <consortium name="Pathogen Informatics"/>
        </authorList>
    </citation>
    <scope>NUCLEOTIDE SEQUENCE [LARGE SCALE GENOMIC DNA]</scope>
</reference>
<feature type="region of interest" description="Disordered" evidence="1">
    <location>
        <begin position="1"/>
        <end position="24"/>
    </location>
</feature>
<dbReference type="AlphaFoldDB" id="A0A0N4T0G2"/>